<keyword evidence="1 2" id="KW-0238">DNA-binding</keyword>
<dbReference type="InterPro" id="IPR016032">
    <property type="entry name" value="Sig_transdc_resp-reg_C-effctor"/>
</dbReference>
<dbReference type="GO" id="GO:0006355">
    <property type="term" value="P:regulation of DNA-templated transcription"/>
    <property type="evidence" value="ECO:0007669"/>
    <property type="project" value="InterPro"/>
</dbReference>
<sequence>MIYIIDNKVAFNTENGSLKSMRNGKEVFLSSLNVRVFKCLLEHGVKPVSREDIFKQVWGEQSLSVSSATLNQYISLTRRALLSVGFSDRLIITVAKTGYRINKTILIKILEIAPPSQSPEDAPPLMSDASGTQRPYAHHYYLMTLLRTLSIALPLAILVFLFFYYQHYRENEKRPFISYLGVVKGCPIYYSGRYLDKKTDRYLQFLTEKDLYGNRCGKDELIITRLNHSLNTTEDSGRQFIAKCVMDSDHFYHHCESEYIRAWKKS</sequence>
<evidence type="ECO:0000259" key="4">
    <source>
        <dbReference type="PROSITE" id="PS51755"/>
    </source>
</evidence>
<dbReference type="Gene3D" id="1.10.10.10">
    <property type="entry name" value="Winged helix-like DNA-binding domain superfamily/Winged helix DNA-binding domain"/>
    <property type="match status" value="1"/>
</dbReference>
<dbReference type="Proteomes" id="UP000594967">
    <property type="component" value="Chromosome"/>
</dbReference>
<keyword evidence="3" id="KW-0472">Membrane</keyword>
<dbReference type="EMBL" id="CP065673">
    <property type="protein sequence ID" value="QPS22145.1"/>
    <property type="molecule type" value="Genomic_DNA"/>
</dbReference>
<keyword evidence="8" id="KW-1185">Reference proteome</keyword>
<dbReference type="SMART" id="SM00862">
    <property type="entry name" value="Trans_reg_C"/>
    <property type="match status" value="1"/>
</dbReference>
<dbReference type="Pfam" id="PF00486">
    <property type="entry name" value="Trans_reg_C"/>
    <property type="match status" value="1"/>
</dbReference>
<evidence type="ECO:0000256" key="3">
    <source>
        <dbReference type="SAM" id="Phobius"/>
    </source>
</evidence>
<keyword evidence="3" id="KW-0812">Transmembrane</keyword>
<dbReference type="CDD" id="cd00383">
    <property type="entry name" value="trans_reg_C"/>
    <property type="match status" value="1"/>
</dbReference>
<dbReference type="Proteomes" id="UP000248897">
    <property type="component" value="Chromosome 1"/>
</dbReference>
<evidence type="ECO:0000313" key="8">
    <source>
        <dbReference type="Proteomes" id="UP000594967"/>
    </source>
</evidence>
<keyword evidence="3" id="KW-1133">Transmembrane helix</keyword>
<dbReference type="AlphaFoldDB" id="A0A2X4TZN8"/>
<dbReference type="RefSeq" id="WP_063198051.1">
    <property type="nucleotide sequence ID" value="NZ_CAMITG010000006.1"/>
</dbReference>
<dbReference type="PROSITE" id="PS51755">
    <property type="entry name" value="OMPR_PHOB"/>
    <property type="match status" value="1"/>
</dbReference>
<feature type="DNA-binding region" description="OmpR/PhoB-type" evidence="2">
    <location>
        <begin position="1"/>
        <end position="103"/>
    </location>
</feature>
<protein>
    <submittedName>
        <fullName evidence="6">Phosphate regulon transcriptional regulatory protein PhoB</fullName>
    </submittedName>
    <submittedName>
        <fullName evidence="5">Winged helix-turn-helix domain-containing protein</fullName>
    </submittedName>
</protein>
<dbReference type="InterPro" id="IPR001867">
    <property type="entry name" value="OmpR/PhoB-type_DNA-bd"/>
</dbReference>
<dbReference type="GO" id="GO:0000160">
    <property type="term" value="P:phosphorelay signal transduction system"/>
    <property type="evidence" value="ECO:0007669"/>
    <property type="project" value="InterPro"/>
</dbReference>
<dbReference type="STRING" id="82996.ADP72_05880"/>
<proteinExistence type="predicted"/>
<evidence type="ECO:0000313" key="7">
    <source>
        <dbReference type="Proteomes" id="UP000248897"/>
    </source>
</evidence>
<evidence type="ECO:0000256" key="2">
    <source>
        <dbReference type="PROSITE-ProRule" id="PRU01091"/>
    </source>
</evidence>
<feature type="transmembrane region" description="Helical" evidence="3">
    <location>
        <begin position="140"/>
        <end position="165"/>
    </location>
</feature>
<dbReference type="SUPFAM" id="SSF46894">
    <property type="entry name" value="C-terminal effector domain of the bipartite response regulators"/>
    <property type="match status" value="1"/>
</dbReference>
<feature type="domain" description="OmpR/PhoB-type" evidence="4">
    <location>
        <begin position="1"/>
        <end position="103"/>
    </location>
</feature>
<evidence type="ECO:0000313" key="6">
    <source>
        <dbReference type="EMBL" id="SQI32977.1"/>
    </source>
</evidence>
<evidence type="ECO:0000256" key="1">
    <source>
        <dbReference type="ARBA" id="ARBA00023125"/>
    </source>
</evidence>
<reference evidence="6 7" key="1">
    <citation type="submission" date="2018-06" db="EMBL/GenBank/DDBJ databases">
        <authorList>
            <consortium name="Pathogen Informatics"/>
            <person name="Doyle S."/>
        </authorList>
    </citation>
    <scope>NUCLEOTIDE SEQUENCE [LARGE SCALE GENOMIC DNA]</scope>
    <source>
        <strain evidence="6 7">NCTC12961</strain>
    </source>
</reference>
<dbReference type="GO" id="GO:0003677">
    <property type="term" value="F:DNA binding"/>
    <property type="evidence" value="ECO:0007669"/>
    <property type="project" value="UniProtKB-UniRule"/>
</dbReference>
<dbReference type="InterPro" id="IPR036388">
    <property type="entry name" value="WH-like_DNA-bd_sf"/>
</dbReference>
<evidence type="ECO:0000313" key="5">
    <source>
        <dbReference type="EMBL" id="QPS22145.1"/>
    </source>
</evidence>
<reference evidence="5 8" key="2">
    <citation type="submission" date="2020-12" db="EMBL/GenBank/DDBJ databases">
        <title>FDA dAtabase for Regulatory Grade micrObial Sequences (FDA-ARGOS): Supporting development and validation of Infectious Disease Dx tests.</title>
        <authorList>
            <person name="Sproer C."/>
            <person name="Gronow S."/>
            <person name="Severitt S."/>
            <person name="Schroder I."/>
            <person name="Tallon L."/>
            <person name="Sadzewicz L."/>
            <person name="Zhao X."/>
            <person name="Boylan J."/>
            <person name="Ott S."/>
            <person name="Bowen H."/>
            <person name="Vavikolanu K."/>
            <person name="Mehta A."/>
            <person name="Aluvathingal J."/>
            <person name="Nadendla S."/>
            <person name="Lowell S."/>
            <person name="Myers T."/>
            <person name="Yan Y."/>
            <person name="Sichtig H."/>
        </authorList>
    </citation>
    <scope>NUCLEOTIDE SEQUENCE [LARGE SCALE GENOMIC DNA]</scope>
    <source>
        <strain evidence="5 8">FDAARGOS_907</strain>
    </source>
</reference>
<dbReference type="EMBL" id="LS483469">
    <property type="protein sequence ID" value="SQI32977.1"/>
    <property type="molecule type" value="Genomic_DNA"/>
</dbReference>
<accession>A0A2X4TZN8</accession>
<name>A0A2X4TZN8_SERPL</name>
<gene>
    <name evidence="5" type="ORF">I6G64_07060</name>
    <name evidence="6" type="ORF">NCTC12961_01314</name>
</gene>
<organism evidence="6 7">
    <name type="scientific">Serratia plymuthica</name>
    <dbReference type="NCBI Taxonomy" id="82996"/>
    <lineage>
        <taxon>Bacteria</taxon>
        <taxon>Pseudomonadati</taxon>
        <taxon>Pseudomonadota</taxon>
        <taxon>Gammaproteobacteria</taxon>
        <taxon>Enterobacterales</taxon>
        <taxon>Yersiniaceae</taxon>
        <taxon>Serratia</taxon>
    </lineage>
</organism>